<dbReference type="STRING" id="258594.RPA3852"/>
<reference evidence="2 4" key="2">
    <citation type="journal article" date="2004" name="Nat. Biotechnol.">
        <title>Complete genome sequence of the metabolically versatile photosynthetic bacterium Rhodopseudomonas palustris.</title>
        <authorList>
            <person name="Larimer F.W."/>
            <person name="Chain P."/>
            <person name="Hauser L."/>
            <person name="Lamerdin J."/>
            <person name="Malfatti S."/>
            <person name="Do L."/>
            <person name="Land M.L."/>
            <person name="Pelletier D.A."/>
            <person name="Beatty J.T."/>
            <person name="Lang A.S."/>
            <person name="Tabita F.R."/>
            <person name="Gibson J.L."/>
            <person name="Hanson T.E."/>
            <person name="Bobst C."/>
            <person name="Torres J.L."/>
            <person name="Peres C."/>
            <person name="Harrison F.H."/>
            <person name="Gibson J."/>
            <person name="Harwood C.S."/>
        </authorList>
    </citation>
    <scope>NUCLEOTIDE SEQUENCE [LARGE SCALE GENOMIC DNA]</scope>
    <source>
        <strain evidence="4">ATCC BAA-98 / CGA009</strain>
        <strain evidence="2">CGA009</strain>
    </source>
</reference>
<evidence type="ECO:0000313" key="2">
    <source>
        <dbReference type="EMBL" id="CAE29293.1"/>
    </source>
</evidence>
<organism evidence="2">
    <name type="scientific">Rhodopseudomonas palustris (strain ATCC BAA-98 / CGA009)</name>
    <dbReference type="NCBI Taxonomy" id="258594"/>
    <lineage>
        <taxon>Bacteria</taxon>
        <taxon>Pseudomonadati</taxon>
        <taxon>Pseudomonadota</taxon>
        <taxon>Alphaproteobacteria</taxon>
        <taxon>Hyphomicrobiales</taxon>
        <taxon>Nitrobacteraceae</taxon>
        <taxon>Rhodopseudomonas</taxon>
    </lineage>
</organism>
<dbReference type="GeneID" id="66894961"/>
<dbReference type="InterPro" id="IPR010744">
    <property type="entry name" value="Phage_CI_N"/>
</dbReference>
<evidence type="ECO:0000313" key="3">
    <source>
        <dbReference type="EMBL" id="WCL94030.1"/>
    </source>
</evidence>
<feature type="domain" description="Bacteriophage CI repressor N-terminal" evidence="1">
    <location>
        <begin position="23"/>
        <end position="85"/>
    </location>
</feature>
<name>Q6N343_RHOPA</name>
<evidence type="ECO:0000259" key="1">
    <source>
        <dbReference type="Pfam" id="PF07022"/>
    </source>
</evidence>
<dbReference type="Proteomes" id="UP000001426">
    <property type="component" value="Chromosome"/>
</dbReference>
<dbReference type="Gene3D" id="1.10.260.40">
    <property type="entry name" value="lambda repressor-like DNA-binding domains"/>
    <property type="match status" value="1"/>
</dbReference>
<dbReference type="GO" id="GO:0003677">
    <property type="term" value="F:DNA binding"/>
    <property type="evidence" value="ECO:0007669"/>
    <property type="project" value="InterPro"/>
</dbReference>
<dbReference type="EMBL" id="BX572605">
    <property type="protein sequence ID" value="CAE29293.1"/>
    <property type="molecule type" value="Genomic_DNA"/>
</dbReference>
<accession>Q6N343</accession>
<proteinExistence type="predicted"/>
<dbReference type="EMBL" id="CP116810">
    <property type="protein sequence ID" value="WCL94030.1"/>
    <property type="molecule type" value="Genomic_DNA"/>
</dbReference>
<dbReference type="eggNOG" id="ENOG5030IIH">
    <property type="taxonomic scope" value="Bacteria"/>
</dbReference>
<dbReference type="GO" id="GO:0045892">
    <property type="term" value="P:negative regulation of DNA-templated transcription"/>
    <property type="evidence" value="ECO:0007669"/>
    <property type="project" value="InterPro"/>
</dbReference>
<evidence type="ECO:0000313" key="4">
    <source>
        <dbReference type="Proteomes" id="UP000001426"/>
    </source>
</evidence>
<keyword evidence="4" id="KW-1185">Reference proteome</keyword>
<dbReference type="HOGENOM" id="CLU_1538468_0_0_5"/>
<dbReference type="KEGG" id="rpa:TX73_019945"/>
<reference evidence="3" key="1">
    <citation type="submission" date="2003-07" db="EMBL/GenBank/DDBJ databases">
        <authorList>
            <consortium name="Rhodopseudomonas genome consortium"/>
            <person name="Larimer F."/>
            <person name="Harwood C."/>
        </authorList>
    </citation>
    <scope>NUCLEOTIDE SEQUENCE</scope>
    <source>
        <strain evidence="3">CGA009</strain>
    </source>
</reference>
<dbReference type="InterPro" id="IPR010982">
    <property type="entry name" value="Lambda_DNA-bd_dom_sf"/>
</dbReference>
<dbReference type="Pfam" id="PF07022">
    <property type="entry name" value="Phage_CI_repr"/>
    <property type="match status" value="1"/>
</dbReference>
<dbReference type="RefSeq" id="WP_011159388.1">
    <property type="nucleotide sequence ID" value="NZ_CP116810.1"/>
</dbReference>
<reference evidence="3" key="3">
    <citation type="submission" date="2022-12" db="EMBL/GenBank/DDBJ databases">
        <title>Complete genome sequence of Rhodopseudomonas palustris CGA0092 and corrections to the R. palustris CGA009 genome sequence.</title>
        <authorList>
            <person name="Mazny B.R."/>
            <person name="Sheff O.F."/>
            <person name="LaSarre B."/>
            <person name="McKinlay A."/>
            <person name="McKinlay J.B."/>
        </authorList>
    </citation>
    <scope>NUCLEOTIDE SEQUENCE</scope>
    <source>
        <strain evidence="3">CGA009</strain>
    </source>
</reference>
<protein>
    <submittedName>
        <fullName evidence="3">Helix-turn-helix domain-containing protein</fullName>
    </submittedName>
</protein>
<dbReference type="AlphaFoldDB" id="Q6N343"/>
<sequence length="188" mass="20611">MSTASYDWTRPGQVTDERYSASAVIDRMKEAFSVESDAALAEALRTTRQNVSKWKSRNAIPYAEAVFTSILRGVSLDYLLAGNSEAERSTSGVRVLDPEIVKAILLTIHAMGFFDIPPNRDFQDAMEIISKAIVHQYARSETLIDELVSKKGLSPEVARSATILATELLGSDGTIFGRRAAEDGKPNK</sequence>
<gene>
    <name evidence="2" type="ordered locus">RPA3852</name>
    <name evidence="3" type="ORF">TX73_019945</name>
</gene>